<name>A0AAP8PPP2_9STAP</name>
<sequence>MAENSEQYLENQRKFERNTIHLPYLGFAIIVLLANIIYPDINLMMVLFGLFFLYNGGIFFVAFIKHFKRTMLLTFLLTILSLGLFVASMFLYAKLNNLI</sequence>
<comment type="caution">
    <text evidence="3">The sequence shown here is derived from an EMBL/GenBank/DDBJ whole genome shotgun (WGS) entry which is preliminary data.</text>
</comment>
<gene>
    <name evidence="3" type="ORF">CD158_03750</name>
    <name evidence="2" type="ORF">QYH67_11040</name>
</gene>
<evidence type="ECO:0000313" key="3">
    <source>
        <dbReference type="EMBL" id="PNZ68334.1"/>
    </source>
</evidence>
<dbReference type="GeneID" id="64982854"/>
<organism evidence="3 4">
    <name type="scientific">Staphylococcus auricularis</name>
    <dbReference type="NCBI Taxonomy" id="29379"/>
    <lineage>
        <taxon>Bacteria</taxon>
        <taxon>Bacillati</taxon>
        <taxon>Bacillota</taxon>
        <taxon>Bacilli</taxon>
        <taxon>Bacillales</taxon>
        <taxon>Staphylococcaceae</taxon>
        <taxon>Staphylococcus</taxon>
    </lineage>
</organism>
<accession>A0AAP8PPP2</accession>
<dbReference type="EMBL" id="PPQW01000018">
    <property type="protein sequence ID" value="PNZ68334.1"/>
    <property type="molecule type" value="Genomic_DNA"/>
</dbReference>
<feature type="transmembrane region" description="Helical" evidence="1">
    <location>
        <begin position="21"/>
        <end position="38"/>
    </location>
</feature>
<dbReference type="Proteomes" id="UP001171687">
    <property type="component" value="Unassembled WGS sequence"/>
</dbReference>
<dbReference type="EMBL" id="JAUHQC010000015">
    <property type="protein sequence ID" value="MDN4534085.1"/>
    <property type="molecule type" value="Genomic_DNA"/>
</dbReference>
<evidence type="ECO:0000313" key="4">
    <source>
        <dbReference type="Proteomes" id="UP000242470"/>
    </source>
</evidence>
<keyword evidence="1" id="KW-0812">Transmembrane</keyword>
<dbReference type="RefSeq" id="WP_059108100.1">
    <property type="nucleotide sequence ID" value="NZ_AP024589.1"/>
</dbReference>
<protein>
    <submittedName>
        <fullName evidence="3">Uncharacterized protein</fullName>
    </submittedName>
</protein>
<dbReference type="Proteomes" id="UP000242470">
    <property type="component" value="Unassembled WGS sequence"/>
</dbReference>
<feature type="transmembrane region" description="Helical" evidence="1">
    <location>
        <begin position="71"/>
        <end position="93"/>
    </location>
</feature>
<dbReference type="AlphaFoldDB" id="A0AAP8PPP2"/>
<evidence type="ECO:0000256" key="1">
    <source>
        <dbReference type="SAM" id="Phobius"/>
    </source>
</evidence>
<proteinExistence type="predicted"/>
<reference evidence="3 4" key="1">
    <citation type="submission" date="2017-08" db="EMBL/GenBank/DDBJ databases">
        <title>Draft genome sequences of 64 type strains of genus Staph aureus.</title>
        <authorList>
            <person name="Cole K."/>
            <person name="Golubchik T."/>
            <person name="Russell J."/>
            <person name="Foster D."/>
            <person name="Llewelyn M."/>
            <person name="Wilson D."/>
            <person name="Crook D."/>
            <person name="Paul J."/>
        </authorList>
    </citation>
    <scope>NUCLEOTIDE SEQUENCE [LARGE SCALE GENOMIC DNA]</scope>
    <source>
        <strain evidence="3 4">NCTC 12101</strain>
    </source>
</reference>
<evidence type="ECO:0000313" key="2">
    <source>
        <dbReference type="EMBL" id="MDN4534085.1"/>
    </source>
</evidence>
<reference evidence="2" key="2">
    <citation type="submission" date="2023-07" db="EMBL/GenBank/DDBJ databases">
        <title>Evaluation of the beneficial properties of pineapple isolates.</title>
        <authorList>
            <person name="Adefiranye O."/>
        </authorList>
    </citation>
    <scope>NUCLEOTIDE SEQUENCE</scope>
    <source>
        <strain evidence="2">PAPLE_T1</strain>
    </source>
</reference>
<feature type="transmembrane region" description="Helical" evidence="1">
    <location>
        <begin position="44"/>
        <end position="64"/>
    </location>
</feature>
<keyword evidence="1" id="KW-0472">Membrane</keyword>
<keyword evidence="1" id="KW-1133">Transmembrane helix</keyword>